<dbReference type="PANTHER" id="PTHR31672:SF2">
    <property type="entry name" value="F-BOX DOMAIN-CONTAINING PROTEIN"/>
    <property type="match status" value="1"/>
</dbReference>
<dbReference type="InterPro" id="IPR017451">
    <property type="entry name" value="F-box-assoc_interact_dom"/>
</dbReference>
<dbReference type="AlphaFoldDB" id="N1QPC2"/>
<reference evidence="1" key="1">
    <citation type="submission" date="2015-06" db="UniProtKB">
        <authorList>
            <consortium name="EnsemblPlants"/>
        </authorList>
    </citation>
    <scope>IDENTIFICATION</scope>
</reference>
<dbReference type="NCBIfam" id="TIGR01640">
    <property type="entry name" value="F_box_assoc_1"/>
    <property type="match status" value="1"/>
</dbReference>
<dbReference type="SUPFAM" id="SSF81383">
    <property type="entry name" value="F-box domain"/>
    <property type="match status" value="1"/>
</dbReference>
<dbReference type="InterPro" id="IPR036047">
    <property type="entry name" value="F-box-like_dom_sf"/>
</dbReference>
<evidence type="ECO:0000313" key="1">
    <source>
        <dbReference type="EnsemblPlants" id="EMT00927"/>
    </source>
</evidence>
<accession>N1QPC2</accession>
<dbReference type="EnsemblPlants" id="EMT00927">
    <property type="protein sequence ID" value="EMT00927"/>
    <property type="gene ID" value="F775_18357"/>
</dbReference>
<sequence>MRAKWVITVKFVDFPSVRSSATGPCQNIGGDMIGSCKGKSAMQSCSEATDKKTTEVLPSNKRKKVGASSVCAPLLPDDMILEVLLRLPVKSILCFRAVCRSWAATLSSKEFCSLHMATSKATPPTPKLLMFSHATSFGSAAMYSCSPSSPIDDLLFTFVCPHSVEVVTPSPCCGLTLLYSDFAPAYYVCNAATRAIARLPPHRVPTYRSSAGLGFDARTSEYKVVRLINGLSDEKETIRCDVYTRGADHWRPATRGVPFKWSQFANSAVRHAAVNKIPPVSANGCLHWLINPSIIVKRASAAIISFSVAEETFGCVRSPPFWGPREHLPSSSQSEGEHLVVMDDQLCIVRDLRNGIPHGSTMEIWGLLDYGSGDWSLNHRIDLFGKVKSELAEPQIVRVIGSVGNCKSGKKIVIATSNHLVHAEFQKKVYSYDPSCQVLEGFFRSPRHTPFLQDSSLVQDSAYMKRALLQCIKLMKTWPSKMC</sequence>
<name>N1QPC2_AEGTA</name>
<protein>
    <submittedName>
        <fullName evidence="1">Uncharacterized protein</fullName>
    </submittedName>
</protein>
<dbReference type="Pfam" id="PF00646">
    <property type="entry name" value="F-box"/>
    <property type="match status" value="1"/>
</dbReference>
<dbReference type="Gene3D" id="1.20.1280.50">
    <property type="match status" value="1"/>
</dbReference>
<dbReference type="CDD" id="cd22157">
    <property type="entry name" value="F-box_AtFBW1-like"/>
    <property type="match status" value="1"/>
</dbReference>
<dbReference type="InterPro" id="IPR050796">
    <property type="entry name" value="SCF_F-box_component"/>
</dbReference>
<proteinExistence type="predicted"/>
<dbReference type="SMART" id="SM00256">
    <property type="entry name" value="FBOX"/>
    <property type="match status" value="1"/>
</dbReference>
<dbReference type="PANTHER" id="PTHR31672">
    <property type="entry name" value="BNACNNG10540D PROTEIN"/>
    <property type="match status" value="1"/>
</dbReference>
<dbReference type="InterPro" id="IPR006527">
    <property type="entry name" value="F-box-assoc_dom_typ1"/>
</dbReference>
<dbReference type="Pfam" id="PF07734">
    <property type="entry name" value="FBA_1"/>
    <property type="match status" value="1"/>
</dbReference>
<organism evidence="1">
    <name type="scientific">Aegilops tauschii</name>
    <name type="common">Tausch's goatgrass</name>
    <name type="synonym">Aegilops squarrosa</name>
    <dbReference type="NCBI Taxonomy" id="37682"/>
    <lineage>
        <taxon>Eukaryota</taxon>
        <taxon>Viridiplantae</taxon>
        <taxon>Streptophyta</taxon>
        <taxon>Embryophyta</taxon>
        <taxon>Tracheophyta</taxon>
        <taxon>Spermatophyta</taxon>
        <taxon>Magnoliopsida</taxon>
        <taxon>Liliopsida</taxon>
        <taxon>Poales</taxon>
        <taxon>Poaceae</taxon>
        <taxon>BOP clade</taxon>
        <taxon>Pooideae</taxon>
        <taxon>Triticodae</taxon>
        <taxon>Triticeae</taxon>
        <taxon>Triticinae</taxon>
        <taxon>Aegilops</taxon>
    </lineage>
</organism>
<dbReference type="InterPro" id="IPR001810">
    <property type="entry name" value="F-box_dom"/>
</dbReference>